<organism evidence="1 2">
    <name type="scientific">Pelotomaculum propionicicum</name>
    <dbReference type="NCBI Taxonomy" id="258475"/>
    <lineage>
        <taxon>Bacteria</taxon>
        <taxon>Bacillati</taxon>
        <taxon>Bacillota</taxon>
        <taxon>Clostridia</taxon>
        <taxon>Eubacteriales</taxon>
        <taxon>Desulfotomaculaceae</taxon>
        <taxon>Pelotomaculum</taxon>
    </lineage>
</organism>
<dbReference type="Proteomes" id="UP000297597">
    <property type="component" value="Unassembled WGS sequence"/>
</dbReference>
<dbReference type="RefSeq" id="WP_393970598.1">
    <property type="nucleotide sequence ID" value="NZ_QFFZ01000004.1"/>
</dbReference>
<name>A0A4Y7RVG2_9FIRM</name>
<evidence type="ECO:0000313" key="2">
    <source>
        <dbReference type="Proteomes" id="UP000297597"/>
    </source>
</evidence>
<protein>
    <recommendedName>
        <fullName evidence="3">Thioredoxin-like fold domain-containing protein</fullName>
    </recommendedName>
</protein>
<evidence type="ECO:0008006" key="3">
    <source>
        <dbReference type="Google" id="ProtNLM"/>
    </source>
</evidence>
<sequence length="111" mass="12983">MTPLHLEVIYAGDQNLCCFYMVEAVKSAASVFENELTWSIVEIFKKEGSRRFYDLSVALYGEENVRKYHRHAPIPSIFIDGKLAFSQIPPVEELEEYLRLLIEKKRQDQEI</sequence>
<evidence type="ECO:0000313" key="1">
    <source>
        <dbReference type="EMBL" id="TEB12975.1"/>
    </source>
</evidence>
<dbReference type="AlphaFoldDB" id="A0A4Y7RVG2"/>
<reference evidence="1 2" key="1">
    <citation type="journal article" date="2018" name="Environ. Microbiol.">
        <title>Novel energy conservation strategies and behaviour of Pelotomaculum schinkii driving syntrophic propionate catabolism.</title>
        <authorList>
            <person name="Hidalgo-Ahumada C.A.P."/>
            <person name="Nobu M.K."/>
            <person name="Narihiro T."/>
            <person name="Tamaki H."/>
            <person name="Liu W.T."/>
            <person name="Kamagata Y."/>
            <person name="Stams A.J.M."/>
            <person name="Imachi H."/>
            <person name="Sousa D.Z."/>
        </authorList>
    </citation>
    <scope>NUCLEOTIDE SEQUENCE [LARGE SCALE GENOMIC DNA]</scope>
    <source>
        <strain evidence="1 2">MGP</strain>
    </source>
</reference>
<dbReference type="EMBL" id="QFFZ01000004">
    <property type="protein sequence ID" value="TEB12975.1"/>
    <property type="molecule type" value="Genomic_DNA"/>
</dbReference>
<keyword evidence="2" id="KW-1185">Reference proteome</keyword>
<accession>A0A4Y7RVG2</accession>
<proteinExistence type="predicted"/>
<gene>
    <name evidence="1" type="ORF">Pmgp_00613</name>
</gene>
<comment type="caution">
    <text evidence="1">The sequence shown here is derived from an EMBL/GenBank/DDBJ whole genome shotgun (WGS) entry which is preliminary data.</text>
</comment>